<keyword evidence="1" id="KW-0732">Signal</keyword>
<name>A0A565CC60_9BRAS</name>
<comment type="caution">
    <text evidence="2">The sequence shown here is derived from an EMBL/GenBank/DDBJ whole genome shotgun (WGS) entry which is preliminary data.</text>
</comment>
<dbReference type="EMBL" id="CABITT030000007">
    <property type="protein sequence ID" value="VVB11300.1"/>
    <property type="molecule type" value="Genomic_DNA"/>
</dbReference>
<organism evidence="2 3">
    <name type="scientific">Arabis nemorensis</name>
    <dbReference type="NCBI Taxonomy" id="586526"/>
    <lineage>
        <taxon>Eukaryota</taxon>
        <taxon>Viridiplantae</taxon>
        <taxon>Streptophyta</taxon>
        <taxon>Embryophyta</taxon>
        <taxon>Tracheophyta</taxon>
        <taxon>Spermatophyta</taxon>
        <taxon>Magnoliopsida</taxon>
        <taxon>eudicotyledons</taxon>
        <taxon>Gunneridae</taxon>
        <taxon>Pentapetalae</taxon>
        <taxon>rosids</taxon>
        <taxon>malvids</taxon>
        <taxon>Brassicales</taxon>
        <taxon>Brassicaceae</taxon>
        <taxon>Arabideae</taxon>
        <taxon>Arabis</taxon>
    </lineage>
</organism>
<feature type="chain" id="PRO_5021899349" evidence="1">
    <location>
        <begin position="20"/>
        <end position="62"/>
    </location>
</feature>
<evidence type="ECO:0000256" key="1">
    <source>
        <dbReference type="SAM" id="SignalP"/>
    </source>
</evidence>
<evidence type="ECO:0000313" key="3">
    <source>
        <dbReference type="Proteomes" id="UP000489600"/>
    </source>
</evidence>
<gene>
    <name evidence="2" type="ORF">ANE_LOCUS21744</name>
</gene>
<dbReference type="AlphaFoldDB" id="A0A565CC60"/>
<accession>A0A565CC60</accession>
<sequence>MISVVIIAELLVEYTAALAKLTAGILPTRQGDRDVVRIAGFSLPCPPRSSPIPDFSSHLVDF</sequence>
<dbReference type="OrthoDB" id="1051902at2759"/>
<dbReference type="PANTHER" id="PTHR48242:SF2">
    <property type="entry name" value="(RAPE) HYPOTHETICAL PROTEIN"/>
    <property type="match status" value="1"/>
</dbReference>
<evidence type="ECO:0000313" key="2">
    <source>
        <dbReference type="EMBL" id="VVB11300.1"/>
    </source>
</evidence>
<feature type="signal peptide" evidence="1">
    <location>
        <begin position="1"/>
        <end position="19"/>
    </location>
</feature>
<proteinExistence type="predicted"/>
<dbReference type="PANTHER" id="PTHR48242">
    <property type="entry name" value="BNAA02G09820D PROTEIN"/>
    <property type="match status" value="1"/>
</dbReference>
<keyword evidence="3" id="KW-1185">Reference proteome</keyword>
<protein>
    <submittedName>
        <fullName evidence="2">Uncharacterized protein</fullName>
    </submittedName>
</protein>
<reference evidence="2" key="1">
    <citation type="submission" date="2019-07" db="EMBL/GenBank/DDBJ databases">
        <authorList>
            <person name="Dittberner H."/>
        </authorList>
    </citation>
    <scope>NUCLEOTIDE SEQUENCE [LARGE SCALE GENOMIC DNA]</scope>
</reference>
<dbReference type="Proteomes" id="UP000489600">
    <property type="component" value="Unassembled WGS sequence"/>
</dbReference>